<dbReference type="AlphaFoldDB" id="A0A1H0TT98"/>
<dbReference type="InterPro" id="IPR051454">
    <property type="entry name" value="RNA/ubiquinone_mod_enzymes"/>
</dbReference>
<dbReference type="Pfam" id="PF01136">
    <property type="entry name" value="Peptidase_U32"/>
    <property type="match status" value="1"/>
</dbReference>
<evidence type="ECO:0000313" key="3">
    <source>
        <dbReference type="Proteomes" id="UP000199073"/>
    </source>
</evidence>
<accession>A0A1H0TT98</accession>
<protein>
    <submittedName>
        <fullName evidence="2">Putative protease</fullName>
    </submittedName>
</protein>
<dbReference type="Pfam" id="PF12392">
    <property type="entry name" value="DUF3656"/>
    <property type="match status" value="1"/>
</dbReference>
<evidence type="ECO:0000313" key="2">
    <source>
        <dbReference type="EMBL" id="SDP57163.1"/>
    </source>
</evidence>
<dbReference type="EMBL" id="FNJI01000026">
    <property type="protein sequence ID" value="SDP57163.1"/>
    <property type="molecule type" value="Genomic_DNA"/>
</dbReference>
<keyword evidence="2" id="KW-0378">Hydrolase</keyword>
<proteinExistence type="predicted"/>
<feature type="domain" description="Peptidase U32 collagenase" evidence="1">
    <location>
        <begin position="383"/>
        <end position="498"/>
    </location>
</feature>
<keyword evidence="2" id="KW-0645">Protease</keyword>
<dbReference type="PANTHER" id="PTHR30217:SF10">
    <property type="entry name" value="23S RRNA 5-HYDROXYCYTIDINE C2501 SYNTHASE"/>
    <property type="match status" value="1"/>
</dbReference>
<keyword evidence="3" id="KW-1185">Reference proteome</keyword>
<name>A0A1H0TT98_9BACT</name>
<dbReference type="OrthoDB" id="9807498at2"/>
<dbReference type="InterPro" id="IPR001539">
    <property type="entry name" value="Peptidase_U32"/>
</dbReference>
<evidence type="ECO:0000259" key="1">
    <source>
        <dbReference type="Pfam" id="PF12392"/>
    </source>
</evidence>
<dbReference type="STRING" id="91360.SAMN05660330_03230"/>
<dbReference type="PROSITE" id="PS01276">
    <property type="entry name" value="PEPTIDASE_U32"/>
    <property type="match status" value="1"/>
</dbReference>
<dbReference type="PANTHER" id="PTHR30217">
    <property type="entry name" value="PEPTIDASE U32 FAMILY"/>
    <property type="match status" value="1"/>
</dbReference>
<dbReference type="RefSeq" id="WP_092224673.1">
    <property type="nucleotide sequence ID" value="NZ_FNJI01000026.1"/>
</dbReference>
<organism evidence="2 3">
    <name type="scientific">Desulforhopalus singaporensis</name>
    <dbReference type="NCBI Taxonomy" id="91360"/>
    <lineage>
        <taxon>Bacteria</taxon>
        <taxon>Pseudomonadati</taxon>
        <taxon>Thermodesulfobacteriota</taxon>
        <taxon>Desulfobulbia</taxon>
        <taxon>Desulfobulbales</taxon>
        <taxon>Desulfocapsaceae</taxon>
        <taxon>Desulforhopalus</taxon>
    </lineage>
</organism>
<dbReference type="GO" id="GO:0008233">
    <property type="term" value="F:peptidase activity"/>
    <property type="evidence" value="ECO:0007669"/>
    <property type="project" value="UniProtKB-KW"/>
</dbReference>
<gene>
    <name evidence="2" type="ORF">SAMN05660330_03230</name>
</gene>
<dbReference type="InterPro" id="IPR020988">
    <property type="entry name" value="Pept_U32_collagenase"/>
</dbReference>
<sequence>MESGTTELLAPAKNLSCGVAAIDHGADAVYIGGPQFGARAAACNSLDDIERLIRYAHVFGARVYVALNTLFSDRELEQAAGLCRRYHEMGADALIIQDLGLLETELPPMSLHASTQMNNRTPEKVRFLEKIGMQQVVLARELSLGEIAKIRQATTVALEFFVHGALCVSYSGQCYISEVMAGRSANRGECAQFCRHSYTLSDRCRNILLKDKYPLSLKDLNLSSHLAQLLDAGISSFKIEGRLKDEGYVKNVTAYYRRQLDTLLEHGGSHGRSSSGTCFYTFTPDPEKSFYRGATSYYLTKRKNRPAEIRTPKATGKFLGRLQRVERSFMTIDTREKINNGDGLCFFGRDGALRGIRVNRAESNKVYPKEGWDRSQLVLGTKIYRNLDAEFNKLLRNSHNCRKIAVSLELTEQAQGLLLTVTDEDGVVSRSSVAMQKERARKTGGVAQVAARQLEKSGESVFMVKSVGVKVSEELFCPVSILNKLRRDALEKHMAARLAHYVVEHHPHILGNDPLPDENLSYLDNITNSYAERFYRRHGAKLSPGGYRELLVERADNPLLMITRYCLRGQLGLCPRLQTPAGGAAEPLVLSDNSGRYELVFFCDTCEMGLKRLEEKQR</sequence>
<reference evidence="2 3" key="1">
    <citation type="submission" date="2016-10" db="EMBL/GenBank/DDBJ databases">
        <authorList>
            <person name="de Groot N.N."/>
        </authorList>
    </citation>
    <scope>NUCLEOTIDE SEQUENCE [LARGE SCALE GENOMIC DNA]</scope>
    <source>
        <strain evidence="2 3">DSM 12130</strain>
    </source>
</reference>
<dbReference type="Proteomes" id="UP000199073">
    <property type="component" value="Unassembled WGS sequence"/>
</dbReference>
<dbReference type="GO" id="GO:0006508">
    <property type="term" value="P:proteolysis"/>
    <property type="evidence" value="ECO:0007669"/>
    <property type="project" value="UniProtKB-KW"/>
</dbReference>